<feature type="transmembrane region" description="Helical" evidence="1">
    <location>
        <begin position="21"/>
        <end position="42"/>
    </location>
</feature>
<keyword evidence="1" id="KW-0812">Transmembrane</keyword>
<evidence type="ECO:0000313" key="3">
    <source>
        <dbReference type="Proteomes" id="UP001597075"/>
    </source>
</evidence>
<evidence type="ECO:0000256" key="1">
    <source>
        <dbReference type="SAM" id="Phobius"/>
    </source>
</evidence>
<gene>
    <name evidence="2" type="ORF">ACFSBJ_04125</name>
</gene>
<protein>
    <submittedName>
        <fullName evidence="2">Uncharacterized protein</fullName>
    </submittedName>
</protein>
<name>A0ABD6CXZ1_9EURY</name>
<dbReference type="EMBL" id="JBHUDL010000005">
    <property type="protein sequence ID" value="MFD1632924.1"/>
    <property type="molecule type" value="Genomic_DNA"/>
</dbReference>
<feature type="transmembrane region" description="Helical" evidence="1">
    <location>
        <begin position="163"/>
        <end position="185"/>
    </location>
</feature>
<dbReference type="RefSeq" id="WP_256406590.1">
    <property type="nucleotide sequence ID" value="NZ_CP187152.1"/>
</dbReference>
<feature type="transmembrane region" description="Helical" evidence="1">
    <location>
        <begin position="230"/>
        <end position="249"/>
    </location>
</feature>
<keyword evidence="1" id="KW-1133">Transmembrane helix</keyword>
<evidence type="ECO:0000313" key="2">
    <source>
        <dbReference type="EMBL" id="MFD1632924.1"/>
    </source>
</evidence>
<comment type="caution">
    <text evidence="2">The sequence shown here is derived from an EMBL/GenBank/DDBJ whole genome shotgun (WGS) entry which is preliminary data.</text>
</comment>
<accession>A0ABD6CXZ1</accession>
<dbReference type="Proteomes" id="UP001597075">
    <property type="component" value="Unassembled WGS sequence"/>
</dbReference>
<keyword evidence="3" id="KW-1185">Reference proteome</keyword>
<proteinExistence type="predicted"/>
<organism evidence="2 3">
    <name type="scientific">Haloplanus ruber</name>
    <dbReference type="NCBI Taxonomy" id="869892"/>
    <lineage>
        <taxon>Archaea</taxon>
        <taxon>Methanobacteriati</taxon>
        <taxon>Methanobacteriota</taxon>
        <taxon>Stenosarchaea group</taxon>
        <taxon>Halobacteria</taxon>
        <taxon>Halobacteriales</taxon>
        <taxon>Haloferacaceae</taxon>
        <taxon>Haloplanus</taxon>
    </lineage>
</organism>
<feature type="transmembrane region" description="Helical" evidence="1">
    <location>
        <begin position="205"/>
        <end position="224"/>
    </location>
</feature>
<sequence>MVLPPSIRQLDRLVDRRSVRVVLAVVLIGLIAYYPGAMASPYEDTGLEGYYDNRIVEQASDVKSIKHERVTEETPVYQYTELSPVAQEVFDKTRAAETNSFTIRICQDWVLTCDAYHESETPEEFQYGAVGHNVDRSELYTVIEYEDEAYVLQTGALGHGDSFGLGAALSVIGESLLVLAVSGVLVHNTIRPSETDSNEVASIDIALAVFIGVVALAAPYLHMWDVLTVAWSRLIIAGAVVIGFPVYYLRFR</sequence>
<dbReference type="AlphaFoldDB" id="A0ABD6CXZ1"/>
<keyword evidence="1" id="KW-0472">Membrane</keyword>
<reference evidence="2 3" key="1">
    <citation type="journal article" date="2019" name="Int. J. Syst. Evol. Microbiol.">
        <title>The Global Catalogue of Microorganisms (GCM) 10K type strain sequencing project: providing services to taxonomists for standard genome sequencing and annotation.</title>
        <authorList>
            <consortium name="The Broad Institute Genomics Platform"/>
            <consortium name="The Broad Institute Genome Sequencing Center for Infectious Disease"/>
            <person name="Wu L."/>
            <person name="Ma J."/>
        </authorList>
    </citation>
    <scope>NUCLEOTIDE SEQUENCE [LARGE SCALE GENOMIC DNA]</scope>
    <source>
        <strain evidence="2 3">CGMCC 1.10594</strain>
    </source>
</reference>